<dbReference type="InterPro" id="IPR036426">
    <property type="entry name" value="Bulb-type_lectin_dom_sf"/>
</dbReference>
<dbReference type="Gene3D" id="1.10.510.10">
    <property type="entry name" value="Transferase(Phosphotransferase) domain 1"/>
    <property type="match status" value="1"/>
</dbReference>
<keyword evidence="8 16" id="KW-0418">Kinase</keyword>
<evidence type="ECO:0000259" key="21">
    <source>
        <dbReference type="PROSITE" id="PS50011"/>
    </source>
</evidence>
<dbReference type="SUPFAM" id="SSF56112">
    <property type="entry name" value="Protein kinase-like (PK-like)"/>
    <property type="match status" value="1"/>
</dbReference>
<evidence type="ECO:0000256" key="15">
    <source>
        <dbReference type="ARBA" id="ARBA00048679"/>
    </source>
</evidence>
<dbReference type="InterPro" id="IPR001245">
    <property type="entry name" value="Ser-Thr/Tyr_kinase_cat_dom"/>
</dbReference>
<dbReference type="InterPro" id="IPR000742">
    <property type="entry name" value="EGF"/>
</dbReference>
<dbReference type="SUPFAM" id="SSF51110">
    <property type="entry name" value="alpha-D-mannose-specific plant lectins"/>
    <property type="match status" value="1"/>
</dbReference>
<feature type="domain" description="EGF-like" evidence="22">
    <location>
        <begin position="215"/>
        <end position="251"/>
    </location>
</feature>
<keyword evidence="4 16" id="KW-0808">Transferase</keyword>
<dbReference type="PROSITE" id="PS00108">
    <property type="entry name" value="PROTEIN_KINASE_ST"/>
    <property type="match status" value="1"/>
</dbReference>
<dbReference type="PROSITE" id="PS50948">
    <property type="entry name" value="PAN"/>
    <property type="match status" value="1"/>
</dbReference>
<dbReference type="PROSITE" id="PS00107">
    <property type="entry name" value="PROTEIN_KINASE_ATP"/>
    <property type="match status" value="1"/>
</dbReference>
<evidence type="ECO:0000256" key="12">
    <source>
        <dbReference type="ARBA" id="ARBA00023157"/>
    </source>
</evidence>
<feature type="domain" description="Apple" evidence="23">
    <location>
        <begin position="270"/>
        <end position="348"/>
    </location>
</feature>
<comment type="subcellular location">
    <subcellularLocation>
        <location evidence="1">Cell membrane</location>
        <topology evidence="1">Single-pass type I membrane protein</topology>
    </subcellularLocation>
</comment>
<keyword evidence="25" id="KW-1185">Reference proteome</keyword>
<feature type="binding site" evidence="18">
    <location>
        <position position="455"/>
    </location>
    <ligand>
        <name>ATP</name>
        <dbReference type="ChEBI" id="CHEBI:30616"/>
    </ligand>
</feature>
<dbReference type="InterPro" id="IPR008271">
    <property type="entry name" value="Ser/Thr_kinase_AS"/>
</dbReference>
<feature type="domain" description="Protein kinase" evidence="21">
    <location>
        <begin position="427"/>
        <end position="713"/>
    </location>
</feature>
<name>A0A803N8T9_CHEQI</name>
<keyword evidence="13" id="KW-0325">Glycoprotein</keyword>
<keyword evidence="17" id="KW-0245">EGF-like domain</keyword>
<evidence type="ECO:0000256" key="13">
    <source>
        <dbReference type="ARBA" id="ARBA00023180"/>
    </source>
</evidence>
<dbReference type="Proteomes" id="UP000596660">
    <property type="component" value="Unplaced"/>
</dbReference>
<dbReference type="InterPro" id="IPR017441">
    <property type="entry name" value="Protein_kinase_ATP_BS"/>
</dbReference>
<dbReference type="AlphaFoldDB" id="A0A803N8T9"/>
<dbReference type="InterPro" id="IPR024171">
    <property type="entry name" value="SRK-like_kinase"/>
</dbReference>
<evidence type="ECO:0000259" key="23">
    <source>
        <dbReference type="PROSITE" id="PS50948"/>
    </source>
</evidence>
<evidence type="ECO:0000259" key="22">
    <source>
        <dbReference type="PROSITE" id="PS50026"/>
    </source>
</evidence>
<comment type="similarity">
    <text evidence="16">Belongs to the protein kinase superfamily. Ser/Thr protein kinase family.</text>
</comment>
<keyword evidence="7 16" id="KW-0547">Nucleotide-binding</keyword>
<feature type="region of interest" description="Disordered" evidence="19">
    <location>
        <begin position="762"/>
        <end position="781"/>
    </location>
</feature>
<reference evidence="24" key="1">
    <citation type="journal article" date="2017" name="Nature">
        <title>The genome of Chenopodium quinoa.</title>
        <authorList>
            <person name="Jarvis D.E."/>
            <person name="Ho Y.S."/>
            <person name="Lightfoot D.J."/>
            <person name="Schmoeckel S.M."/>
            <person name="Li B."/>
            <person name="Borm T.J.A."/>
            <person name="Ohyanagi H."/>
            <person name="Mineta K."/>
            <person name="Michell C.T."/>
            <person name="Saber N."/>
            <person name="Kharbatia N.M."/>
            <person name="Rupper R.R."/>
            <person name="Sharp A.R."/>
            <person name="Dally N."/>
            <person name="Boughton B.A."/>
            <person name="Woo Y.H."/>
            <person name="Gao G."/>
            <person name="Schijlen E.G.W.M."/>
            <person name="Guo X."/>
            <person name="Momin A.A."/>
            <person name="Negrao S."/>
            <person name="Al-Babili S."/>
            <person name="Gehring C."/>
            <person name="Roessner U."/>
            <person name="Jung C."/>
            <person name="Murphy K."/>
            <person name="Arold S.T."/>
            <person name="Gojobori T."/>
            <person name="van der Linden C.G."/>
            <person name="van Loo E.N."/>
            <person name="Jellen E.N."/>
            <person name="Maughan P.J."/>
            <person name="Tester M."/>
        </authorList>
    </citation>
    <scope>NUCLEOTIDE SEQUENCE [LARGE SCALE GENOMIC DNA]</scope>
    <source>
        <strain evidence="24">cv. PI 614886</strain>
    </source>
</reference>
<evidence type="ECO:0000256" key="9">
    <source>
        <dbReference type="ARBA" id="ARBA00022840"/>
    </source>
</evidence>
<dbReference type="InterPro" id="IPR000858">
    <property type="entry name" value="S_locus_glycoprot_dom"/>
</dbReference>
<organism evidence="24 25">
    <name type="scientific">Chenopodium quinoa</name>
    <name type="common">Quinoa</name>
    <dbReference type="NCBI Taxonomy" id="63459"/>
    <lineage>
        <taxon>Eukaryota</taxon>
        <taxon>Viridiplantae</taxon>
        <taxon>Streptophyta</taxon>
        <taxon>Embryophyta</taxon>
        <taxon>Tracheophyta</taxon>
        <taxon>Spermatophyta</taxon>
        <taxon>Magnoliopsida</taxon>
        <taxon>eudicotyledons</taxon>
        <taxon>Gunneridae</taxon>
        <taxon>Pentapetalae</taxon>
        <taxon>Caryophyllales</taxon>
        <taxon>Chenopodiaceae</taxon>
        <taxon>Chenopodioideae</taxon>
        <taxon>Atripliceae</taxon>
        <taxon>Chenopodium</taxon>
    </lineage>
</organism>
<dbReference type="PANTHER" id="PTHR27002:SF1082">
    <property type="entry name" value="OS06G0693000 PROTEIN"/>
    <property type="match status" value="1"/>
</dbReference>
<dbReference type="InterPro" id="IPR000719">
    <property type="entry name" value="Prot_kinase_dom"/>
</dbReference>
<dbReference type="EC" id="2.7.11.1" evidence="16"/>
<evidence type="ECO:0000256" key="3">
    <source>
        <dbReference type="ARBA" id="ARBA00022527"/>
    </source>
</evidence>
<evidence type="ECO:0000256" key="20">
    <source>
        <dbReference type="SAM" id="Phobius"/>
    </source>
</evidence>
<evidence type="ECO:0000256" key="6">
    <source>
        <dbReference type="ARBA" id="ARBA00022729"/>
    </source>
</evidence>
<dbReference type="PIRSF" id="PIRSF000641">
    <property type="entry name" value="SRK"/>
    <property type="match status" value="1"/>
</dbReference>
<dbReference type="PANTHER" id="PTHR27002">
    <property type="entry name" value="RECEPTOR-LIKE SERINE/THREONINE-PROTEIN KINASE SD1-8"/>
    <property type="match status" value="1"/>
</dbReference>
<keyword evidence="11 20" id="KW-0472">Membrane</keyword>
<dbReference type="FunFam" id="1.10.510.10:FF:000060">
    <property type="entry name" value="G-type lectin S-receptor-like serine/threonine-protein kinase"/>
    <property type="match status" value="1"/>
</dbReference>
<evidence type="ECO:0000256" key="1">
    <source>
        <dbReference type="ARBA" id="ARBA00004251"/>
    </source>
</evidence>
<evidence type="ECO:0000256" key="17">
    <source>
        <dbReference type="PROSITE-ProRule" id="PRU00076"/>
    </source>
</evidence>
<dbReference type="EnsemblPlants" id="AUR62042290-RA">
    <property type="protein sequence ID" value="AUR62042290-RA:cds"/>
    <property type="gene ID" value="AUR62042290"/>
</dbReference>
<dbReference type="InterPro" id="IPR011009">
    <property type="entry name" value="Kinase-like_dom_sf"/>
</dbReference>
<proteinExistence type="inferred from homology"/>
<keyword evidence="2" id="KW-1003">Cell membrane</keyword>
<dbReference type="CDD" id="cd01098">
    <property type="entry name" value="PAN_AP_plant"/>
    <property type="match status" value="1"/>
</dbReference>
<dbReference type="InterPro" id="IPR001480">
    <property type="entry name" value="Bulb-type_lectin_dom"/>
</dbReference>
<keyword evidence="6" id="KW-0732">Signal</keyword>
<reference evidence="24" key="2">
    <citation type="submission" date="2021-03" db="UniProtKB">
        <authorList>
            <consortium name="EnsemblPlants"/>
        </authorList>
    </citation>
    <scope>IDENTIFICATION</scope>
</reference>
<keyword evidence="3 16" id="KW-0723">Serine/threonine-protein kinase</keyword>
<evidence type="ECO:0000256" key="4">
    <source>
        <dbReference type="ARBA" id="ARBA00022679"/>
    </source>
</evidence>
<dbReference type="Pfam" id="PF01453">
    <property type="entry name" value="B_lectin"/>
    <property type="match status" value="1"/>
</dbReference>
<keyword evidence="10 20" id="KW-1133">Transmembrane helix</keyword>
<accession>A0A803N8T9</accession>
<evidence type="ECO:0000313" key="25">
    <source>
        <dbReference type="Proteomes" id="UP000596660"/>
    </source>
</evidence>
<dbReference type="GO" id="GO:0048544">
    <property type="term" value="P:recognition of pollen"/>
    <property type="evidence" value="ECO:0007669"/>
    <property type="project" value="InterPro"/>
</dbReference>
<dbReference type="InterPro" id="IPR021820">
    <property type="entry name" value="S-locus_recpt_kinase_C"/>
</dbReference>
<sequence length="781" mass="88858">AIGNFTATQILKDPKTMVSSNGDFKLGFFTLPNTKNRYLEFASGTSRVVHLSDSGDLVLLELSTNSSCKDGITVWQSFDHPTNSILPNMKLSMSSFNMKHALQSWKSPSNPSYGRFSLGIDSLTHPQIVIWEGDHPYWRSGPWNGNIFLGLLYSDPSNNYADTYMQQTNKEEVDLVYTGINKLSFSHYAFEVDGSINEVWWDSGIRQWQTVYKAPDVECDFYGKCGAFGTCNPLKSPMCRCLRGFKPKNAEQWSKGNWSSGCVRKMPLRCGTETTQDGFLMLRMVKLPDHAEWLTGLNPNECRSQCLKNCSCLAYTYDYGAGCLYWSKHLIDIQEFSIGGVDLYLRLAESELGSKHKHKAVIYGAIISGATLIVLLICFLWRWLIKPKENRRKIRENIKFKYDRRSAELKDLPLFDFETLIVATRNFHESQKLGYGGFGQVYKGILKDGQEMAVKRLSTVYGQGLEEFMNEVVVISRLQHVNLVRLLGFCIEGEEKMLIYEYMPNGSLDAFLFNPAKRQLLDWSKRFNIIEGICRGLLYLHRDSRLRIIHRDLKPSNILLDKELNPKISDFGMARIFGHGQDQEETRRIVGTYGYMSPEYAMEGHFSEKSDVYSFGVLLLEIVTGKRSSTFWFEEQSLTLIGYVWKLWIEGNVAPAVDSVVSHPNFRKETEKCIQVGLLCVQEYVNDRPNISTVISMLTSDIEDLPSPKQPGFIKRLAATGTESYQSQQSSSVNDMSITAHLVLEDPLRIPKELGMQDTRCKRNGAANPRKDSKELIVNKS</sequence>
<evidence type="ECO:0000256" key="2">
    <source>
        <dbReference type="ARBA" id="ARBA00022475"/>
    </source>
</evidence>
<evidence type="ECO:0000256" key="10">
    <source>
        <dbReference type="ARBA" id="ARBA00022989"/>
    </source>
</evidence>
<evidence type="ECO:0000256" key="16">
    <source>
        <dbReference type="PIRNR" id="PIRNR000641"/>
    </source>
</evidence>
<dbReference type="Gene3D" id="3.30.200.20">
    <property type="entry name" value="Phosphorylase Kinase, domain 1"/>
    <property type="match status" value="1"/>
</dbReference>
<dbReference type="CDD" id="cd14066">
    <property type="entry name" value="STKc_IRAK"/>
    <property type="match status" value="1"/>
</dbReference>
<feature type="transmembrane region" description="Helical" evidence="20">
    <location>
        <begin position="360"/>
        <end position="385"/>
    </location>
</feature>
<evidence type="ECO:0000256" key="14">
    <source>
        <dbReference type="ARBA" id="ARBA00047899"/>
    </source>
</evidence>
<dbReference type="Pfam" id="PF11883">
    <property type="entry name" value="DUF3403"/>
    <property type="match status" value="1"/>
</dbReference>
<dbReference type="GO" id="GO:0005524">
    <property type="term" value="F:ATP binding"/>
    <property type="evidence" value="ECO:0007669"/>
    <property type="project" value="UniProtKB-UniRule"/>
</dbReference>
<protein>
    <recommendedName>
        <fullName evidence="16">Receptor-like serine/threonine-protein kinase</fullName>
        <ecNumber evidence="16">2.7.11.1</ecNumber>
    </recommendedName>
</protein>
<feature type="compositionally biased region" description="Basic and acidic residues" evidence="19">
    <location>
        <begin position="769"/>
        <end position="781"/>
    </location>
</feature>
<evidence type="ECO:0000256" key="8">
    <source>
        <dbReference type="ARBA" id="ARBA00022777"/>
    </source>
</evidence>
<dbReference type="SMART" id="SM00473">
    <property type="entry name" value="PAN_AP"/>
    <property type="match status" value="1"/>
</dbReference>
<dbReference type="SMART" id="SM00220">
    <property type="entry name" value="S_TKc"/>
    <property type="match status" value="1"/>
</dbReference>
<dbReference type="GO" id="GO:0004674">
    <property type="term" value="F:protein serine/threonine kinase activity"/>
    <property type="evidence" value="ECO:0007669"/>
    <property type="project" value="UniProtKB-KW"/>
</dbReference>
<dbReference type="Pfam" id="PF00954">
    <property type="entry name" value="S_locus_glycop"/>
    <property type="match status" value="1"/>
</dbReference>
<evidence type="ECO:0000256" key="11">
    <source>
        <dbReference type="ARBA" id="ARBA00023136"/>
    </source>
</evidence>
<evidence type="ECO:0000256" key="19">
    <source>
        <dbReference type="SAM" id="MobiDB-lite"/>
    </source>
</evidence>
<comment type="caution">
    <text evidence="17">Lacks conserved residue(s) required for the propagation of feature annotation.</text>
</comment>
<dbReference type="Pfam" id="PF07714">
    <property type="entry name" value="PK_Tyr_Ser-Thr"/>
    <property type="match status" value="1"/>
</dbReference>
<keyword evidence="9 16" id="KW-0067">ATP-binding</keyword>
<dbReference type="PROSITE" id="PS50026">
    <property type="entry name" value="EGF_3"/>
    <property type="match status" value="1"/>
</dbReference>
<evidence type="ECO:0000256" key="7">
    <source>
        <dbReference type="ARBA" id="ARBA00022741"/>
    </source>
</evidence>
<comment type="catalytic activity">
    <reaction evidence="14 16">
        <text>L-threonyl-[protein] + ATP = O-phospho-L-threonyl-[protein] + ADP + H(+)</text>
        <dbReference type="Rhea" id="RHEA:46608"/>
        <dbReference type="Rhea" id="RHEA-COMP:11060"/>
        <dbReference type="Rhea" id="RHEA-COMP:11605"/>
        <dbReference type="ChEBI" id="CHEBI:15378"/>
        <dbReference type="ChEBI" id="CHEBI:30013"/>
        <dbReference type="ChEBI" id="CHEBI:30616"/>
        <dbReference type="ChEBI" id="CHEBI:61977"/>
        <dbReference type="ChEBI" id="CHEBI:456216"/>
        <dbReference type="EC" id="2.7.11.1"/>
    </reaction>
</comment>
<dbReference type="PROSITE" id="PS50011">
    <property type="entry name" value="PROTEIN_KINASE_DOM"/>
    <property type="match status" value="1"/>
</dbReference>
<evidence type="ECO:0000256" key="18">
    <source>
        <dbReference type="PROSITE-ProRule" id="PRU10141"/>
    </source>
</evidence>
<keyword evidence="5 20" id="KW-0812">Transmembrane</keyword>
<dbReference type="FunFam" id="3.30.200.20:FF:000195">
    <property type="entry name" value="G-type lectin S-receptor-like serine/threonine-protein kinase"/>
    <property type="match status" value="1"/>
</dbReference>
<evidence type="ECO:0000313" key="24">
    <source>
        <dbReference type="EnsemblPlants" id="AUR62042290-RA:cds"/>
    </source>
</evidence>
<dbReference type="Gramene" id="AUR62042290-RA">
    <property type="protein sequence ID" value="AUR62042290-RA:cds"/>
    <property type="gene ID" value="AUR62042290"/>
</dbReference>
<keyword evidence="12" id="KW-1015">Disulfide bond</keyword>
<dbReference type="Pfam" id="PF08276">
    <property type="entry name" value="PAN_2"/>
    <property type="match status" value="1"/>
</dbReference>
<dbReference type="GO" id="GO:0005886">
    <property type="term" value="C:plasma membrane"/>
    <property type="evidence" value="ECO:0007669"/>
    <property type="project" value="UniProtKB-SubCell"/>
</dbReference>
<comment type="catalytic activity">
    <reaction evidence="15 16">
        <text>L-seryl-[protein] + ATP = O-phospho-L-seryl-[protein] + ADP + H(+)</text>
        <dbReference type="Rhea" id="RHEA:17989"/>
        <dbReference type="Rhea" id="RHEA-COMP:9863"/>
        <dbReference type="Rhea" id="RHEA-COMP:11604"/>
        <dbReference type="ChEBI" id="CHEBI:15378"/>
        <dbReference type="ChEBI" id="CHEBI:29999"/>
        <dbReference type="ChEBI" id="CHEBI:30616"/>
        <dbReference type="ChEBI" id="CHEBI:83421"/>
        <dbReference type="ChEBI" id="CHEBI:456216"/>
        <dbReference type="EC" id="2.7.11.1"/>
    </reaction>
</comment>
<dbReference type="InterPro" id="IPR003609">
    <property type="entry name" value="Pan_app"/>
</dbReference>
<evidence type="ECO:0000256" key="5">
    <source>
        <dbReference type="ARBA" id="ARBA00022692"/>
    </source>
</evidence>